<keyword evidence="3" id="KW-1185">Reference proteome</keyword>
<dbReference type="InterPro" id="IPR000182">
    <property type="entry name" value="GNAT_dom"/>
</dbReference>
<dbReference type="EMBL" id="HG322949">
    <property type="protein sequence ID" value="CDG81260.1"/>
    <property type="molecule type" value="Genomic_DNA"/>
</dbReference>
<dbReference type="PATRIC" id="fig|1349767.4.peg.2314"/>
<dbReference type="HOGENOM" id="CLU_060131_7_1_4"/>
<dbReference type="GO" id="GO:0016747">
    <property type="term" value="F:acyltransferase activity, transferring groups other than amino-acyl groups"/>
    <property type="evidence" value="ECO:0007669"/>
    <property type="project" value="InterPro"/>
</dbReference>
<gene>
    <name evidence="2" type="ORF">GJA_601</name>
</gene>
<dbReference type="Gene3D" id="3.40.630.30">
    <property type="match status" value="1"/>
</dbReference>
<name>W0V0W2_9BURK</name>
<dbReference type="PANTHER" id="PTHR42791:SF1">
    <property type="entry name" value="N-ACETYLTRANSFERASE DOMAIN-CONTAINING PROTEIN"/>
    <property type="match status" value="1"/>
</dbReference>
<evidence type="ECO:0000259" key="1">
    <source>
        <dbReference type="PROSITE" id="PS51186"/>
    </source>
</evidence>
<dbReference type="OrthoDB" id="7057833at2"/>
<dbReference type="AlphaFoldDB" id="W0V0W2"/>
<dbReference type="RefSeq" id="WP_051780204.1">
    <property type="nucleotide sequence ID" value="NZ_BCTH01000049.1"/>
</dbReference>
<proteinExistence type="predicted"/>
<dbReference type="PANTHER" id="PTHR42791">
    <property type="entry name" value="GNAT FAMILY ACETYLTRANSFERASE"/>
    <property type="match status" value="1"/>
</dbReference>
<dbReference type="Proteomes" id="UP000027604">
    <property type="component" value="Chromosome I"/>
</dbReference>
<keyword evidence="2" id="KW-0808">Transferase</keyword>
<dbReference type="SUPFAM" id="SSF55729">
    <property type="entry name" value="Acyl-CoA N-acyltransferases (Nat)"/>
    <property type="match status" value="1"/>
</dbReference>
<accession>W0V0W2</accession>
<evidence type="ECO:0000313" key="3">
    <source>
        <dbReference type="Proteomes" id="UP000027604"/>
    </source>
</evidence>
<sequence>MNHLPENLMQAASHSLADALIADPFYRSVTRACDGDEARRLQMLAAYFELALVEGRQVGRVDLADADGSGAAIWTTDTDPALRAAAYAARERALRDLLGAQGYANFSAIVDHMESNLAGWNLASAWYLSIAGIQSGAQGRGLGAALLAGGLHAVDRAGAACFLETYNQRSLPFYGRLGFEASAKFFEPVTAREYWLMVRQPRSGNLPPLSR</sequence>
<dbReference type="InterPro" id="IPR052523">
    <property type="entry name" value="Trichothecene_AcTrans"/>
</dbReference>
<feature type="domain" description="N-acetyltransferase" evidence="1">
    <location>
        <begin position="53"/>
        <end position="201"/>
    </location>
</feature>
<evidence type="ECO:0000313" key="2">
    <source>
        <dbReference type="EMBL" id="CDG81260.1"/>
    </source>
</evidence>
<dbReference type="STRING" id="1349767.GJA_601"/>
<dbReference type="Pfam" id="PF00583">
    <property type="entry name" value="Acetyltransf_1"/>
    <property type="match status" value="1"/>
</dbReference>
<dbReference type="KEGG" id="jag:GJA_601"/>
<dbReference type="eggNOG" id="COG0454">
    <property type="taxonomic scope" value="Bacteria"/>
</dbReference>
<organism evidence="2 3">
    <name type="scientific">Janthinobacterium agaricidamnosum NBRC 102515 = DSM 9628</name>
    <dbReference type="NCBI Taxonomy" id="1349767"/>
    <lineage>
        <taxon>Bacteria</taxon>
        <taxon>Pseudomonadati</taxon>
        <taxon>Pseudomonadota</taxon>
        <taxon>Betaproteobacteria</taxon>
        <taxon>Burkholderiales</taxon>
        <taxon>Oxalobacteraceae</taxon>
        <taxon>Janthinobacterium</taxon>
    </lineage>
</organism>
<dbReference type="InterPro" id="IPR016181">
    <property type="entry name" value="Acyl_CoA_acyltransferase"/>
</dbReference>
<protein>
    <submittedName>
        <fullName evidence="2">Acetyltransferase family protein</fullName>
    </submittedName>
</protein>
<reference evidence="2 3" key="1">
    <citation type="journal article" date="2015" name="Genome Announc.">
        <title>Genome Sequence of Mushroom Soft-Rot Pathogen Janthinobacterium agaricidamnosum.</title>
        <authorList>
            <person name="Graupner K."/>
            <person name="Lackner G."/>
            <person name="Hertweck C."/>
        </authorList>
    </citation>
    <scope>NUCLEOTIDE SEQUENCE [LARGE SCALE GENOMIC DNA]</scope>
    <source>
        <strain evidence="3">NBRC 102515 / DSM 9628</strain>
    </source>
</reference>
<dbReference type="PROSITE" id="PS51186">
    <property type="entry name" value="GNAT"/>
    <property type="match status" value="1"/>
</dbReference>